<evidence type="ECO:0000313" key="11">
    <source>
        <dbReference type="EMBL" id="RIU86564.1"/>
    </source>
</evidence>
<dbReference type="GO" id="GO:0005524">
    <property type="term" value="F:ATP binding"/>
    <property type="evidence" value="ECO:0007669"/>
    <property type="project" value="UniProtKB-KW"/>
</dbReference>
<dbReference type="SMART" id="SM01400">
    <property type="entry name" value="Pribosyltran_N"/>
    <property type="match status" value="1"/>
</dbReference>
<organism evidence="11 12">
    <name type="scientific">Candidatus Karelsulcia muelleri</name>
    <dbReference type="NCBI Taxonomy" id="336810"/>
    <lineage>
        <taxon>Bacteria</taxon>
        <taxon>Pseudomonadati</taxon>
        <taxon>Bacteroidota</taxon>
        <taxon>Flavobacteriia</taxon>
        <taxon>Flavobacteriales</taxon>
        <taxon>Candidatus Karelsulcia</taxon>
    </lineage>
</organism>
<dbReference type="NCBIfam" id="NF002320">
    <property type="entry name" value="PRK01259.1"/>
    <property type="match status" value="1"/>
</dbReference>
<dbReference type="PANTHER" id="PTHR10210:SF41">
    <property type="entry name" value="RIBOSE-PHOSPHATE PYROPHOSPHOKINASE 1, CHLOROPLASTIC"/>
    <property type="match status" value="1"/>
</dbReference>
<dbReference type="InterPro" id="IPR029057">
    <property type="entry name" value="PRTase-like"/>
</dbReference>
<dbReference type="InterPro" id="IPR000836">
    <property type="entry name" value="PRTase_dom"/>
</dbReference>
<dbReference type="Proteomes" id="UP000265496">
    <property type="component" value="Unassembled WGS sequence"/>
</dbReference>
<dbReference type="RefSeq" id="WP_158365952.1">
    <property type="nucleotide sequence ID" value="NZ_QWZP01000002.1"/>
</dbReference>
<reference evidence="11 12" key="2">
    <citation type="submission" date="2018-10" db="EMBL/GenBank/DDBJ databases">
        <title>Draft genome sequence of Candidatus Sulcia muelleri from Kolla paulula, a vector of Xylella fastidiosa causing Pierces disease of grapevine in Taiwan.</title>
        <authorList>
            <person name="Shih H.-T."/>
        </authorList>
    </citation>
    <scope>NUCLEOTIDE SEQUENCE [LARGE SCALE GENOMIC DNA]</scope>
    <source>
        <strain evidence="11 12">KPTW1</strain>
    </source>
</reference>
<keyword evidence="4" id="KW-0545">Nucleotide biosynthesis</keyword>
<dbReference type="GO" id="GO:0005737">
    <property type="term" value="C:cytoplasm"/>
    <property type="evidence" value="ECO:0007669"/>
    <property type="project" value="TreeGrafter"/>
</dbReference>
<keyword evidence="5" id="KW-0547">Nucleotide-binding</keyword>
<dbReference type="GO" id="GO:0016301">
    <property type="term" value="F:kinase activity"/>
    <property type="evidence" value="ECO:0007669"/>
    <property type="project" value="UniProtKB-KW"/>
</dbReference>
<dbReference type="EC" id="2.7.6.1" evidence="1"/>
<dbReference type="SUPFAM" id="SSF53271">
    <property type="entry name" value="PRTase-like"/>
    <property type="match status" value="1"/>
</dbReference>
<accession>A0A3A1MLX8</accession>
<dbReference type="GO" id="GO:0006164">
    <property type="term" value="P:purine nucleotide biosynthetic process"/>
    <property type="evidence" value="ECO:0007669"/>
    <property type="project" value="TreeGrafter"/>
</dbReference>
<proteinExistence type="predicted"/>
<evidence type="ECO:0000313" key="12">
    <source>
        <dbReference type="Proteomes" id="UP000265496"/>
    </source>
</evidence>
<evidence type="ECO:0000256" key="2">
    <source>
        <dbReference type="ARBA" id="ARBA00022679"/>
    </source>
</evidence>
<protein>
    <recommendedName>
        <fullName evidence="1">ribose-phosphate diphosphokinase</fullName>
        <ecNumber evidence="1">2.7.6.1</ecNumber>
    </recommendedName>
</protein>
<evidence type="ECO:0000256" key="8">
    <source>
        <dbReference type="ARBA" id="ARBA00022842"/>
    </source>
</evidence>
<dbReference type="GO" id="GO:0006015">
    <property type="term" value="P:5-phosphoribose 1-diphosphate biosynthetic process"/>
    <property type="evidence" value="ECO:0007669"/>
    <property type="project" value="TreeGrafter"/>
</dbReference>
<dbReference type="InterPro" id="IPR029099">
    <property type="entry name" value="Pribosyltran_N"/>
</dbReference>
<comment type="caution">
    <text evidence="11">The sequence shown here is derived from an EMBL/GenBank/DDBJ whole genome shotgun (WGS) entry which is preliminary data.</text>
</comment>
<gene>
    <name evidence="11" type="ORF">D2A33_00130</name>
</gene>
<dbReference type="CDD" id="cd06223">
    <property type="entry name" value="PRTases_typeI"/>
    <property type="match status" value="1"/>
</dbReference>
<keyword evidence="7" id="KW-0067">ATP-binding</keyword>
<name>A0A3A1MLX8_9FLAO</name>
<dbReference type="NCBIfam" id="TIGR01251">
    <property type="entry name" value="ribP_PPkin"/>
    <property type="match status" value="1"/>
</dbReference>
<feature type="domain" description="Ribose-phosphate pyrophosphokinase N-terminal" evidence="10">
    <location>
        <begin position="6"/>
        <end position="120"/>
    </location>
</feature>
<sequence length="303" mass="33936">MNKKAILFSTRKSLHLSKEIAHYYGDILGKINFLEFSDGEYEPSFEQSVRGASVFLIGSTMPPADNLMELLLMCDAAKRAYARNITLVIPYFGWGRQDRKEKNRAPIGAKLVSNLITASGATRVITMDLHADQIQGFFEIPLENLDASTLFIEYIKQLKLDCLTIASPDMGGVKRARSYAGYLNADVVICYKERKKANNIDLMNIIGNVKNKNVIIVDDLVDTADTILIASNLMKEQGAKSIRAIATHPILSGYAYEKIENSSLQELVVTNTIKLNYKKFSKKITILNCAKIFAQFMFKNSKI</sequence>
<reference evidence="12" key="1">
    <citation type="submission" date="2018-08" db="EMBL/GenBank/DDBJ databases">
        <authorList>
            <person name="Dai Z."/>
        </authorList>
    </citation>
    <scope>NUCLEOTIDE SEQUENCE [LARGE SCALE GENOMIC DNA]</scope>
    <source>
        <strain evidence="12">KPTW1</strain>
    </source>
</reference>
<dbReference type="EMBL" id="QWZP01000002">
    <property type="protein sequence ID" value="RIU86564.1"/>
    <property type="molecule type" value="Genomic_DNA"/>
</dbReference>
<comment type="catalytic activity">
    <reaction evidence="9">
        <text>D-ribose 5-phosphate + ATP = 5-phospho-alpha-D-ribose 1-diphosphate + AMP + H(+)</text>
        <dbReference type="Rhea" id="RHEA:15609"/>
        <dbReference type="ChEBI" id="CHEBI:15378"/>
        <dbReference type="ChEBI" id="CHEBI:30616"/>
        <dbReference type="ChEBI" id="CHEBI:58017"/>
        <dbReference type="ChEBI" id="CHEBI:78346"/>
        <dbReference type="ChEBI" id="CHEBI:456215"/>
        <dbReference type="EC" id="2.7.6.1"/>
    </reaction>
</comment>
<dbReference type="GO" id="GO:0000287">
    <property type="term" value="F:magnesium ion binding"/>
    <property type="evidence" value="ECO:0007669"/>
    <property type="project" value="InterPro"/>
</dbReference>
<keyword evidence="6 11" id="KW-0418">Kinase</keyword>
<dbReference type="Pfam" id="PF13793">
    <property type="entry name" value="Pribosyltran_N"/>
    <property type="match status" value="1"/>
</dbReference>
<keyword evidence="2" id="KW-0808">Transferase</keyword>
<dbReference type="InterPro" id="IPR005946">
    <property type="entry name" value="Rib-P_diPkinase"/>
</dbReference>
<dbReference type="FunFam" id="3.40.50.2020:FF:000007">
    <property type="entry name" value="Ribose-phosphate pyrophosphokinase"/>
    <property type="match status" value="1"/>
</dbReference>
<evidence type="ECO:0000256" key="4">
    <source>
        <dbReference type="ARBA" id="ARBA00022727"/>
    </source>
</evidence>
<evidence type="ECO:0000256" key="5">
    <source>
        <dbReference type="ARBA" id="ARBA00022741"/>
    </source>
</evidence>
<evidence type="ECO:0000259" key="10">
    <source>
        <dbReference type="Pfam" id="PF13793"/>
    </source>
</evidence>
<dbReference type="Gene3D" id="3.40.50.2020">
    <property type="match status" value="2"/>
</dbReference>
<dbReference type="Pfam" id="PF14572">
    <property type="entry name" value="Pribosyl_synth"/>
    <property type="match status" value="1"/>
</dbReference>
<evidence type="ECO:0000256" key="3">
    <source>
        <dbReference type="ARBA" id="ARBA00022723"/>
    </source>
</evidence>
<keyword evidence="3" id="KW-0479">Metal-binding</keyword>
<evidence type="ECO:0000256" key="6">
    <source>
        <dbReference type="ARBA" id="ARBA00022777"/>
    </source>
</evidence>
<evidence type="ECO:0000256" key="9">
    <source>
        <dbReference type="ARBA" id="ARBA00049535"/>
    </source>
</evidence>
<dbReference type="GO" id="GO:0002189">
    <property type="term" value="C:ribose phosphate diphosphokinase complex"/>
    <property type="evidence" value="ECO:0007669"/>
    <property type="project" value="TreeGrafter"/>
</dbReference>
<dbReference type="AlphaFoldDB" id="A0A3A1MLX8"/>
<evidence type="ECO:0000256" key="1">
    <source>
        <dbReference type="ARBA" id="ARBA00013247"/>
    </source>
</evidence>
<evidence type="ECO:0000256" key="7">
    <source>
        <dbReference type="ARBA" id="ARBA00022840"/>
    </source>
</evidence>
<dbReference type="PANTHER" id="PTHR10210">
    <property type="entry name" value="RIBOSE-PHOSPHATE DIPHOSPHOKINASE FAMILY MEMBER"/>
    <property type="match status" value="1"/>
</dbReference>
<dbReference type="GO" id="GO:0004749">
    <property type="term" value="F:ribose phosphate diphosphokinase activity"/>
    <property type="evidence" value="ECO:0007669"/>
    <property type="project" value="UniProtKB-EC"/>
</dbReference>
<keyword evidence="8" id="KW-0460">Magnesium</keyword>